<evidence type="ECO:0000313" key="2">
    <source>
        <dbReference type="EMBL" id="CAD1820550.1"/>
    </source>
</evidence>
<dbReference type="PANTHER" id="PTHR34117:SF1">
    <property type="entry name" value="STYLE CELL-CYCLE INHIBITOR 1"/>
    <property type="match status" value="1"/>
</dbReference>
<organism evidence="2">
    <name type="scientific">Ananas comosus var. bracteatus</name>
    <name type="common">red pineapple</name>
    <dbReference type="NCBI Taxonomy" id="296719"/>
    <lineage>
        <taxon>Eukaryota</taxon>
        <taxon>Viridiplantae</taxon>
        <taxon>Streptophyta</taxon>
        <taxon>Embryophyta</taxon>
        <taxon>Tracheophyta</taxon>
        <taxon>Spermatophyta</taxon>
        <taxon>Magnoliopsida</taxon>
        <taxon>Liliopsida</taxon>
        <taxon>Poales</taxon>
        <taxon>Bromeliaceae</taxon>
        <taxon>Bromelioideae</taxon>
        <taxon>Ananas</taxon>
    </lineage>
</organism>
<dbReference type="AlphaFoldDB" id="A0A6V7NPK4"/>
<feature type="region of interest" description="Disordered" evidence="1">
    <location>
        <begin position="40"/>
        <end position="135"/>
    </location>
</feature>
<proteinExistence type="predicted"/>
<reference evidence="2" key="1">
    <citation type="submission" date="2020-07" db="EMBL/GenBank/DDBJ databases">
        <authorList>
            <person name="Lin J."/>
        </authorList>
    </citation>
    <scope>NUCLEOTIDE SEQUENCE</scope>
</reference>
<feature type="compositionally biased region" description="Basic and acidic residues" evidence="1">
    <location>
        <begin position="96"/>
        <end position="113"/>
    </location>
</feature>
<evidence type="ECO:0000256" key="1">
    <source>
        <dbReference type="SAM" id="MobiDB-lite"/>
    </source>
</evidence>
<protein>
    <submittedName>
        <fullName evidence="2">Uncharacterized protein</fullName>
    </submittedName>
</protein>
<feature type="compositionally biased region" description="Basic residues" evidence="1">
    <location>
        <begin position="40"/>
        <end position="51"/>
    </location>
</feature>
<name>A0A6V7NPK4_ANACO</name>
<accession>A0A6V7NPK4</accession>
<feature type="compositionally biased region" description="Basic residues" evidence="1">
    <location>
        <begin position="76"/>
        <end position="95"/>
    </location>
</feature>
<sequence>MLKNMITFYVFLSTHWNRFTPQDLDKFINNFIDALFQRHRGEKKKGRGKNGWRREISERRSSPSPNPSQDDEERSAKHRKRRDERERKEKKKKSKSEKSHGSSRNRDGKEKKSKDKSKRSRKDDDDSDFKELSKDDYFSKNNEFATWLKERARDILLRPLIRRRQGPLLEIRQRVE</sequence>
<dbReference type="EMBL" id="LR862141">
    <property type="protein sequence ID" value="CAD1820550.1"/>
    <property type="molecule type" value="Genomic_DNA"/>
</dbReference>
<gene>
    <name evidence="2" type="ORF">CB5_LOCUS3761</name>
</gene>
<dbReference type="PANTHER" id="PTHR34117">
    <property type="entry name" value="STYLE CELL-CYCLE INHIBITOR 1"/>
    <property type="match status" value="1"/>
</dbReference>
<feature type="compositionally biased region" description="Basic and acidic residues" evidence="1">
    <location>
        <begin position="121"/>
        <end position="135"/>
    </location>
</feature>
<feature type="compositionally biased region" description="Basic and acidic residues" evidence="1">
    <location>
        <begin position="52"/>
        <end position="61"/>
    </location>
</feature>
<dbReference type="InterPro" id="IPR044688">
    <property type="entry name" value="SCI-1-like"/>
</dbReference>